<feature type="region of interest" description="Disordered" evidence="1">
    <location>
        <begin position="58"/>
        <end position="80"/>
    </location>
</feature>
<keyword evidence="3" id="KW-1185">Reference proteome</keyword>
<proteinExistence type="predicted"/>
<feature type="compositionally biased region" description="Basic and acidic residues" evidence="1">
    <location>
        <begin position="64"/>
        <end position="80"/>
    </location>
</feature>
<name>A0AAU9LYX6_9ASTR</name>
<reference evidence="2 3" key="1">
    <citation type="submission" date="2022-01" db="EMBL/GenBank/DDBJ databases">
        <authorList>
            <person name="Xiong W."/>
            <person name="Schranz E."/>
        </authorList>
    </citation>
    <scope>NUCLEOTIDE SEQUENCE [LARGE SCALE GENOMIC DNA]</scope>
</reference>
<evidence type="ECO:0000313" key="3">
    <source>
        <dbReference type="Proteomes" id="UP001157418"/>
    </source>
</evidence>
<evidence type="ECO:0000313" key="2">
    <source>
        <dbReference type="EMBL" id="CAH1421043.1"/>
    </source>
</evidence>
<organism evidence="2 3">
    <name type="scientific">Lactuca virosa</name>
    <dbReference type="NCBI Taxonomy" id="75947"/>
    <lineage>
        <taxon>Eukaryota</taxon>
        <taxon>Viridiplantae</taxon>
        <taxon>Streptophyta</taxon>
        <taxon>Embryophyta</taxon>
        <taxon>Tracheophyta</taxon>
        <taxon>Spermatophyta</taxon>
        <taxon>Magnoliopsida</taxon>
        <taxon>eudicotyledons</taxon>
        <taxon>Gunneridae</taxon>
        <taxon>Pentapetalae</taxon>
        <taxon>asterids</taxon>
        <taxon>campanulids</taxon>
        <taxon>Asterales</taxon>
        <taxon>Asteraceae</taxon>
        <taxon>Cichorioideae</taxon>
        <taxon>Cichorieae</taxon>
        <taxon>Lactucinae</taxon>
        <taxon>Lactuca</taxon>
    </lineage>
</organism>
<accession>A0AAU9LYX6</accession>
<dbReference type="Proteomes" id="UP001157418">
    <property type="component" value="Unassembled WGS sequence"/>
</dbReference>
<comment type="caution">
    <text evidence="2">The sequence shown here is derived from an EMBL/GenBank/DDBJ whole genome shotgun (WGS) entry which is preliminary data.</text>
</comment>
<dbReference type="EMBL" id="CAKMRJ010001112">
    <property type="protein sequence ID" value="CAH1421043.1"/>
    <property type="molecule type" value="Genomic_DNA"/>
</dbReference>
<gene>
    <name evidence="2" type="ORF">LVIROSA_LOCUS8461</name>
</gene>
<protein>
    <submittedName>
        <fullName evidence="2">Uncharacterized protein</fullName>
    </submittedName>
</protein>
<evidence type="ECO:0000256" key="1">
    <source>
        <dbReference type="SAM" id="MobiDB-lite"/>
    </source>
</evidence>
<sequence>MSSNHRFNSYDLPHSSYRVPSLSFFHRKALARSVPLQSLGQNTGEKICENHHHYRNTTTAYSDPSRRVVRNPEDETKHHPLQKSEDCCCFQMLVT</sequence>
<dbReference type="AlphaFoldDB" id="A0AAU9LYX6"/>